<feature type="region of interest" description="Disordered" evidence="1">
    <location>
        <begin position="1"/>
        <end position="40"/>
    </location>
</feature>
<proteinExistence type="predicted"/>
<keyword evidence="2" id="KW-0489">Methyltransferase</keyword>
<feature type="compositionally biased region" description="Acidic residues" evidence="1">
    <location>
        <begin position="19"/>
        <end position="31"/>
    </location>
</feature>
<dbReference type="SUPFAM" id="SSF53335">
    <property type="entry name" value="S-adenosyl-L-methionine-dependent methyltransferases"/>
    <property type="match status" value="1"/>
</dbReference>
<dbReference type="OrthoDB" id="2013972at2759"/>
<gene>
    <name evidence="2" type="ORF">EX30DRAFT_343145</name>
</gene>
<dbReference type="Pfam" id="PF13489">
    <property type="entry name" value="Methyltransf_23"/>
    <property type="match status" value="1"/>
</dbReference>
<keyword evidence="3" id="KW-1185">Reference proteome</keyword>
<name>A0A4S2MN87_9PEZI</name>
<organism evidence="2 3">
    <name type="scientific">Ascodesmis nigricans</name>
    <dbReference type="NCBI Taxonomy" id="341454"/>
    <lineage>
        <taxon>Eukaryota</taxon>
        <taxon>Fungi</taxon>
        <taxon>Dikarya</taxon>
        <taxon>Ascomycota</taxon>
        <taxon>Pezizomycotina</taxon>
        <taxon>Pezizomycetes</taxon>
        <taxon>Pezizales</taxon>
        <taxon>Ascodesmidaceae</taxon>
        <taxon>Ascodesmis</taxon>
    </lineage>
</organism>
<reference evidence="2 3" key="1">
    <citation type="submission" date="2019-04" db="EMBL/GenBank/DDBJ databases">
        <title>Comparative genomics and transcriptomics to analyze fruiting body development in filamentous ascomycetes.</title>
        <authorList>
            <consortium name="DOE Joint Genome Institute"/>
            <person name="Lutkenhaus R."/>
            <person name="Traeger S."/>
            <person name="Breuer J."/>
            <person name="Kuo A."/>
            <person name="Lipzen A."/>
            <person name="Pangilinan J."/>
            <person name="Dilworth D."/>
            <person name="Sandor L."/>
            <person name="Poggeler S."/>
            <person name="Barry K."/>
            <person name="Grigoriev I.V."/>
            <person name="Nowrousian M."/>
        </authorList>
    </citation>
    <scope>NUCLEOTIDE SEQUENCE [LARGE SCALE GENOMIC DNA]</scope>
    <source>
        <strain evidence="2 3">CBS 389.68</strain>
    </source>
</reference>
<evidence type="ECO:0000256" key="1">
    <source>
        <dbReference type="SAM" id="MobiDB-lite"/>
    </source>
</evidence>
<protein>
    <submittedName>
        <fullName evidence="2">S-adenosyl-L-methionine-dependent methyltransferase</fullName>
    </submittedName>
</protein>
<dbReference type="GO" id="GO:0008168">
    <property type="term" value="F:methyltransferase activity"/>
    <property type="evidence" value="ECO:0007669"/>
    <property type="project" value="UniProtKB-KW"/>
</dbReference>
<dbReference type="STRING" id="341454.A0A4S2MN87"/>
<dbReference type="InParanoid" id="A0A4S2MN87"/>
<dbReference type="GO" id="GO:0032259">
    <property type="term" value="P:methylation"/>
    <property type="evidence" value="ECO:0007669"/>
    <property type="project" value="UniProtKB-KW"/>
</dbReference>
<dbReference type="EMBL" id="ML220140">
    <property type="protein sequence ID" value="TGZ78596.1"/>
    <property type="molecule type" value="Genomic_DNA"/>
</dbReference>
<evidence type="ECO:0000313" key="2">
    <source>
        <dbReference type="EMBL" id="TGZ78596.1"/>
    </source>
</evidence>
<accession>A0A4S2MN87</accession>
<dbReference type="PANTHER" id="PTHR43591:SF24">
    <property type="entry name" value="2-METHOXY-6-POLYPRENYL-1,4-BENZOQUINOL METHYLASE, MITOCHONDRIAL"/>
    <property type="match status" value="1"/>
</dbReference>
<dbReference type="AlphaFoldDB" id="A0A4S2MN87"/>
<dbReference type="CDD" id="cd02440">
    <property type="entry name" value="AdoMet_MTases"/>
    <property type="match status" value="1"/>
</dbReference>
<evidence type="ECO:0000313" key="3">
    <source>
        <dbReference type="Proteomes" id="UP000298138"/>
    </source>
</evidence>
<dbReference type="InterPro" id="IPR029063">
    <property type="entry name" value="SAM-dependent_MTases_sf"/>
</dbReference>
<dbReference type="Proteomes" id="UP000298138">
    <property type="component" value="Unassembled WGS sequence"/>
</dbReference>
<dbReference type="Gene3D" id="3.40.50.150">
    <property type="entry name" value="Vaccinia Virus protein VP39"/>
    <property type="match status" value="1"/>
</dbReference>
<dbReference type="PANTHER" id="PTHR43591">
    <property type="entry name" value="METHYLTRANSFERASE"/>
    <property type="match status" value="1"/>
</dbReference>
<sequence>MATTIPIAANDLNPAPIEANDEVTSDWDEESIASSTQSLSESIREHVYENGRRYHQKSKDQYMLPTDETELDRLDMVHHMHLELLEGNLCITKFEEGADPANVLDCGCGTGIWALEFGDLHPGSQVIGLDLAPIQPGWTAPNVKFELDDLEKEWTYPKNHFNYIHSRHLIMSIKDWPRYIAQLYSHIAPGGRVELVEHTIDKSYSDDGTLLEESPFNAYWTALRPCYEKLGINWRLHGTHYKHMLEEAGFEDVTIYTLKVPAGGWPRDKKMRRLGSIFAQVASTGVEAYGLGMLTSLGGYSVEEATELVKNSLVPLRDPKVHAYYFEYYITARKHAWEGDTPLHLQS</sequence>
<keyword evidence="2" id="KW-0808">Transferase</keyword>